<reference evidence="3 4" key="1">
    <citation type="submission" date="2017-12" db="EMBL/GenBank/DDBJ databases">
        <title>Genome sequence of the active heterotrophic nitrifier-denitrifier, Cupriavidus pauculus UM1.</title>
        <authorList>
            <person name="Putonti C."/>
            <person name="Castignetti D."/>
        </authorList>
    </citation>
    <scope>NUCLEOTIDE SEQUENCE [LARGE SCALE GENOMIC DNA]</scope>
    <source>
        <strain evidence="3 4">UM1</strain>
    </source>
</reference>
<dbReference type="RefSeq" id="WP_101681256.1">
    <property type="nucleotide sequence ID" value="NZ_PJRP01000003.1"/>
</dbReference>
<dbReference type="Pfam" id="PF03401">
    <property type="entry name" value="TctC"/>
    <property type="match status" value="1"/>
</dbReference>
<keyword evidence="2" id="KW-0732">Signal</keyword>
<evidence type="ECO:0000256" key="2">
    <source>
        <dbReference type="SAM" id="SignalP"/>
    </source>
</evidence>
<accession>A0A2N5CEM5</accession>
<dbReference type="PANTHER" id="PTHR42928">
    <property type="entry name" value="TRICARBOXYLATE-BINDING PROTEIN"/>
    <property type="match status" value="1"/>
</dbReference>
<dbReference type="InterPro" id="IPR042100">
    <property type="entry name" value="Bug_dom1"/>
</dbReference>
<dbReference type="SUPFAM" id="SSF53850">
    <property type="entry name" value="Periplasmic binding protein-like II"/>
    <property type="match status" value="1"/>
</dbReference>
<dbReference type="Gene3D" id="3.40.190.150">
    <property type="entry name" value="Bordetella uptake gene, domain 1"/>
    <property type="match status" value="1"/>
</dbReference>
<sequence length="329" mass="34108">MAFPIPSRVALALTFGVAAAAATGSAVADTYPSRPIRLVAPFPAGGATDVLARLLGKQMGERLGQPVVVENRAGAGTIVGASYAAKAAPDGYTLLLTAGTTTFTINPALQNNLPYDPVKSFEPIGFATRLPLVLIANPKAQISDLKQLIAKARAEPGKYSYGSFGEGSTAHFAGELLWYNAGIKLVHVPYKGSAPAMNDLIGGQIPLAIDTVTAAAPQIKAGKVKALAVTTARRSAQLPDVPTAAEAGIAGVDIDAWSVLAAPRGLPADVKQKLTKALADTLADPNVRRQLIEAGFEPRYGTPAQAEAQIETELPKMRAIARRAGISSQ</sequence>
<proteinExistence type="inferred from homology"/>
<dbReference type="InterPro" id="IPR005064">
    <property type="entry name" value="BUG"/>
</dbReference>
<dbReference type="AlphaFoldDB" id="A0A2N5CEM5"/>
<dbReference type="Proteomes" id="UP000234341">
    <property type="component" value="Unassembled WGS sequence"/>
</dbReference>
<organism evidence="3 4">
    <name type="scientific">Cupriavidus pauculus</name>
    <dbReference type="NCBI Taxonomy" id="82633"/>
    <lineage>
        <taxon>Bacteria</taxon>
        <taxon>Pseudomonadati</taxon>
        <taxon>Pseudomonadota</taxon>
        <taxon>Betaproteobacteria</taxon>
        <taxon>Burkholderiales</taxon>
        <taxon>Burkholderiaceae</taxon>
        <taxon>Cupriavidus</taxon>
    </lineage>
</organism>
<evidence type="ECO:0000313" key="3">
    <source>
        <dbReference type="EMBL" id="PLQ00689.1"/>
    </source>
</evidence>
<comment type="similarity">
    <text evidence="1">Belongs to the UPF0065 (bug) family.</text>
</comment>
<gene>
    <name evidence="3" type="ORF">CYJ10_09520</name>
</gene>
<dbReference type="PANTHER" id="PTHR42928:SF5">
    <property type="entry name" value="BLR1237 PROTEIN"/>
    <property type="match status" value="1"/>
</dbReference>
<dbReference type="CDD" id="cd13578">
    <property type="entry name" value="PBP2_Bug27"/>
    <property type="match status" value="1"/>
</dbReference>
<dbReference type="EMBL" id="PJRP01000003">
    <property type="protein sequence ID" value="PLQ00689.1"/>
    <property type="molecule type" value="Genomic_DNA"/>
</dbReference>
<feature type="signal peptide" evidence="2">
    <location>
        <begin position="1"/>
        <end position="28"/>
    </location>
</feature>
<evidence type="ECO:0000313" key="4">
    <source>
        <dbReference type="Proteomes" id="UP000234341"/>
    </source>
</evidence>
<dbReference type="Gene3D" id="3.40.190.10">
    <property type="entry name" value="Periplasmic binding protein-like II"/>
    <property type="match status" value="1"/>
</dbReference>
<dbReference type="PIRSF" id="PIRSF017082">
    <property type="entry name" value="YflP"/>
    <property type="match status" value="1"/>
</dbReference>
<feature type="chain" id="PRO_5014924275" evidence="2">
    <location>
        <begin position="29"/>
        <end position="329"/>
    </location>
</feature>
<name>A0A2N5CEM5_9BURK</name>
<protein>
    <submittedName>
        <fullName evidence="3">ABC transporter substrate-binding protein</fullName>
    </submittedName>
</protein>
<comment type="caution">
    <text evidence="3">The sequence shown here is derived from an EMBL/GenBank/DDBJ whole genome shotgun (WGS) entry which is preliminary data.</text>
</comment>
<evidence type="ECO:0000256" key="1">
    <source>
        <dbReference type="ARBA" id="ARBA00006987"/>
    </source>
</evidence>
<dbReference type="OrthoDB" id="8678477at2"/>